<dbReference type="Proteomes" id="UP000533469">
    <property type="component" value="Unassembled WGS sequence"/>
</dbReference>
<comment type="caution">
    <text evidence="3">The sequence shown here is derived from an EMBL/GenBank/DDBJ whole genome shotgun (WGS) entry which is preliminary data.</text>
</comment>
<proteinExistence type="predicted"/>
<evidence type="ECO:0000313" key="4">
    <source>
        <dbReference type="Proteomes" id="UP000533469"/>
    </source>
</evidence>
<organism evidence="3 4">
    <name type="scientific">Ancylobacter tetraedralis</name>
    <dbReference type="NCBI Taxonomy" id="217068"/>
    <lineage>
        <taxon>Bacteria</taxon>
        <taxon>Pseudomonadati</taxon>
        <taxon>Pseudomonadota</taxon>
        <taxon>Alphaproteobacteria</taxon>
        <taxon>Hyphomicrobiales</taxon>
        <taxon>Xanthobacteraceae</taxon>
        <taxon>Ancylobacter</taxon>
    </lineage>
</organism>
<keyword evidence="4" id="KW-1185">Reference proteome</keyword>
<dbReference type="PROSITE" id="PS51257">
    <property type="entry name" value="PROKAR_LIPOPROTEIN"/>
    <property type="match status" value="1"/>
</dbReference>
<sequence length="475" mass="49669">MTRGVSWFFVAPLVLLGLSGCKFGLQQREPWRTEAEERCLAEGLVKPSAYTIPEREIDGAGSCGMDHPFRVLAFEQGTIEVAPKATLACPMIASVDRWMVEDIQPAAMAWFGQPVAKVKQMSSYSCRNMNGGPQGKISEHAFGNALDIGGFVLADGREVLVKTGWKGRPDEQGFLRTVQASGCTRFTTTLGPGYNIYHYDHIHVDLMRRSGRISCNPNVTPPAPPNLPVFKAPPYMGAPLRSAPMAGAYGVPPGAEGEPERQADEGYAPEATRALPASAAPVPVRAASTPVRAAMPAYPTPTYPTSAYPASGSPAQAGAVGEPMPLTPYPAASTVPAYGHGVDPNYRAAVPAYPAPSGPPQGYPAGGYPTGGYPAQGYPAQGYPAPNPAPNYPAQPAAAPSYPAPVYSPPPAPASAPATRARPPGVPLPPAGIPLAKWLGLDPTPTGSTGNVRAFTGERQFASPIPAPQARDGED</sequence>
<protein>
    <recommendedName>
        <fullName evidence="2">Extensin-like C-terminal domain-containing protein</fullName>
    </recommendedName>
</protein>
<evidence type="ECO:0000256" key="1">
    <source>
        <dbReference type="SAM" id="MobiDB-lite"/>
    </source>
</evidence>
<dbReference type="EMBL" id="JACICD010000005">
    <property type="protein sequence ID" value="MBB3772508.1"/>
    <property type="molecule type" value="Genomic_DNA"/>
</dbReference>
<evidence type="ECO:0000313" key="3">
    <source>
        <dbReference type="EMBL" id="MBB3772508.1"/>
    </source>
</evidence>
<dbReference type="AlphaFoldDB" id="A0A839ZCR5"/>
<gene>
    <name evidence="3" type="ORF">FHS55_003120</name>
</gene>
<reference evidence="3 4" key="1">
    <citation type="submission" date="2020-08" db="EMBL/GenBank/DDBJ databases">
        <title>Genomic Encyclopedia of Type Strains, Phase IV (KMG-IV): sequencing the most valuable type-strain genomes for metagenomic binning, comparative biology and taxonomic classification.</title>
        <authorList>
            <person name="Goeker M."/>
        </authorList>
    </citation>
    <scope>NUCLEOTIDE SEQUENCE [LARGE SCALE GENOMIC DNA]</scope>
    <source>
        <strain evidence="3 4">DSM 5895</strain>
    </source>
</reference>
<feature type="region of interest" description="Disordered" evidence="1">
    <location>
        <begin position="381"/>
        <end position="475"/>
    </location>
</feature>
<feature type="domain" description="Extensin-like C-terminal" evidence="2">
    <location>
        <begin position="38"/>
        <end position="215"/>
    </location>
</feature>
<dbReference type="InterPro" id="IPR009683">
    <property type="entry name" value="Extensin-like_C"/>
</dbReference>
<feature type="compositionally biased region" description="Pro residues" evidence="1">
    <location>
        <begin position="402"/>
        <end position="414"/>
    </location>
</feature>
<dbReference type="Pfam" id="PF06904">
    <property type="entry name" value="Extensin-like_C"/>
    <property type="match status" value="1"/>
</dbReference>
<name>A0A839ZCR5_9HYPH</name>
<accession>A0A839ZCR5</accession>
<evidence type="ECO:0000259" key="2">
    <source>
        <dbReference type="Pfam" id="PF06904"/>
    </source>
</evidence>
<dbReference type="RefSeq" id="WP_183190651.1">
    <property type="nucleotide sequence ID" value="NZ_JACICD010000005.1"/>
</dbReference>